<dbReference type="STRING" id="3827.A0A3Q7YFX0"/>
<dbReference type="InterPro" id="IPR013783">
    <property type="entry name" value="Ig-like_fold"/>
</dbReference>
<dbReference type="PANTHER" id="PTHR20930:SF0">
    <property type="entry name" value="PROTEIN ILRUN"/>
    <property type="match status" value="1"/>
</dbReference>
<feature type="domain" description="Nbr1-like C-terminal UBA" evidence="2">
    <location>
        <begin position="226"/>
        <end position="265"/>
    </location>
</feature>
<dbReference type="Gene3D" id="1.10.8.10">
    <property type="entry name" value="DNA helicase RuvA subunit, C-terminal domain"/>
    <property type="match status" value="1"/>
</dbReference>
<organism evidence="3 4">
    <name type="scientific">Cicer arietinum</name>
    <name type="common">Chickpea</name>
    <name type="synonym">Garbanzo</name>
    <dbReference type="NCBI Taxonomy" id="3827"/>
    <lineage>
        <taxon>Eukaryota</taxon>
        <taxon>Viridiplantae</taxon>
        <taxon>Streptophyta</taxon>
        <taxon>Embryophyta</taxon>
        <taxon>Tracheophyta</taxon>
        <taxon>Spermatophyta</taxon>
        <taxon>Magnoliopsida</taxon>
        <taxon>eudicotyledons</taxon>
        <taxon>Gunneridae</taxon>
        <taxon>Pentapetalae</taxon>
        <taxon>rosids</taxon>
        <taxon>fabids</taxon>
        <taxon>Fabales</taxon>
        <taxon>Fabaceae</taxon>
        <taxon>Papilionoideae</taxon>
        <taxon>50 kb inversion clade</taxon>
        <taxon>NPAAA clade</taxon>
        <taxon>Hologalegina</taxon>
        <taxon>IRL clade</taxon>
        <taxon>Cicereae</taxon>
        <taxon>Cicer</taxon>
    </lineage>
</organism>
<proteinExistence type="predicted"/>
<dbReference type="PANTHER" id="PTHR20930">
    <property type="entry name" value="OVARIAN CARCINOMA ANTIGEN CA125-RELATED"/>
    <property type="match status" value="1"/>
</dbReference>
<dbReference type="Pfam" id="PF24932">
    <property type="entry name" value="UBA_NBR1_C"/>
    <property type="match status" value="1"/>
</dbReference>
<evidence type="ECO:0000313" key="4">
    <source>
        <dbReference type="RefSeq" id="XP_027191225.1"/>
    </source>
</evidence>
<dbReference type="InterPro" id="IPR032350">
    <property type="entry name" value="Nbr1_FW"/>
</dbReference>
<evidence type="ECO:0000259" key="1">
    <source>
        <dbReference type="Pfam" id="PF16158"/>
    </source>
</evidence>
<keyword evidence="3" id="KW-1185">Reference proteome</keyword>
<name>A0A3Q7YFX0_CICAR</name>
<reference evidence="4" key="2">
    <citation type="submission" date="2025-08" db="UniProtKB">
        <authorList>
            <consortium name="RefSeq"/>
        </authorList>
    </citation>
    <scope>IDENTIFICATION</scope>
    <source>
        <tissue evidence="4">Etiolated seedlings</tissue>
    </source>
</reference>
<dbReference type="GeneID" id="101498187"/>
<reference evidence="3" key="1">
    <citation type="journal article" date="2013" name="Nat. Biotechnol.">
        <title>Draft genome sequence of chickpea (Cicer arietinum) provides a resource for trait improvement.</title>
        <authorList>
            <person name="Varshney R.K."/>
            <person name="Song C."/>
            <person name="Saxena R.K."/>
            <person name="Azam S."/>
            <person name="Yu S."/>
            <person name="Sharpe A.G."/>
            <person name="Cannon S."/>
            <person name="Baek J."/>
            <person name="Rosen B.D."/>
            <person name="Tar'an B."/>
            <person name="Millan T."/>
            <person name="Zhang X."/>
            <person name="Ramsay L.D."/>
            <person name="Iwata A."/>
            <person name="Wang Y."/>
            <person name="Nelson W."/>
            <person name="Farmer A.D."/>
            <person name="Gaur P.M."/>
            <person name="Soderlund C."/>
            <person name="Penmetsa R.V."/>
            <person name="Xu C."/>
            <person name="Bharti A.K."/>
            <person name="He W."/>
            <person name="Winter P."/>
            <person name="Zhao S."/>
            <person name="Hane J.K."/>
            <person name="Carrasquilla-Garcia N."/>
            <person name="Condie J.A."/>
            <person name="Upadhyaya H.D."/>
            <person name="Luo M.C."/>
            <person name="Thudi M."/>
            <person name="Gowda C.L."/>
            <person name="Singh N.P."/>
            <person name="Lichtenzveig J."/>
            <person name="Gali K.K."/>
            <person name="Rubio J."/>
            <person name="Nadarajan N."/>
            <person name="Dolezel J."/>
            <person name="Bansal K.C."/>
            <person name="Xu X."/>
            <person name="Edwards D."/>
            <person name="Zhang G."/>
            <person name="Kahl G."/>
            <person name="Gil J."/>
            <person name="Singh K.B."/>
            <person name="Datta S.K."/>
            <person name="Jackson S.A."/>
            <person name="Wang J."/>
            <person name="Cook D.R."/>
        </authorList>
    </citation>
    <scope>NUCLEOTIDE SEQUENCE [LARGE SCALE GENOMIC DNA]</scope>
    <source>
        <strain evidence="3">cv. CDC Frontier</strain>
    </source>
</reference>
<dbReference type="InterPro" id="IPR056893">
    <property type="entry name" value="UBA_Nbr1_C"/>
</dbReference>
<evidence type="ECO:0000313" key="3">
    <source>
        <dbReference type="Proteomes" id="UP000087171"/>
    </source>
</evidence>
<dbReference type="RefSeq" id="XP_027191225.1">
    <property type="nucleotide sequence ID" value="XM_027335424.1"/>
</dbReference>
<accession>A0A3Q7YFX0</accession>
<evidence type="ECO:0000259" key="2">
    <source>
        <dbReference type="Pfam" id="PF24932"/>
    </source>
</evidence>
<dbReference type="CDD" id="cd14947">
    <property type="entry name" value="NBR1_like"/>
    <property type="match status" value="1"/>
</dbReference>
<dbReference type="Pfam" id="PF16158">
    <property type="entry name" value="N_BRCA1_IG"/>
    <property type="match status" value="1"/>
</dbReference>
<dbReference type="KEGG" id="cam:101498187"/>
<dbReference type="OrthoDB" id="661148at2759"/>
<dbReference type="PaxDb" id="3827-XP_004503198.1"/>
<dbReference type="Proteomes" id="UP000087171">
    <property type="component" value="Chromosome Ca6"/>
</dbReference>
<protein>
    <submittedName>
        <fullName evidence="4">Protein NBR1 homolog</fullName>
    </submittedName>
</protein>
<feature type="domain" description="Nbr1 FW" evidence="1">
    <location>
        <begin position="48"/>
        <end position="123"/>
    </location>
</feature>
<sequence>MDHPVSSRDPRCSYQNTKEFRHSKIPPHILKTMQGQSFILDVNVLDGTKIWPMRNNGTLVWPKGTQLVWIGGHKLSDLFSVDLEVPKDGVPMEKELGIAVEFIALQLPGRYISYWRMASLSGSQGLNLNIPLGVGGYEGTRVIDINVQPIEDDSFPQKVDKAPWQELENEFPTNEAIFVQWNLHRSVSYPIIDFSGTAPAVPSYQQTSTMGALSPSLGMDESDLVEEALIRELEEMGFTQVGLNKMILRMNEYNLEQSVEHLCRVSEWHPILD</sequence>
<dbReference type="Gene3D" id="2.60.40.10">
    <property type="entry name" value="Immunoglobulins"/>
    <property type="match status" value="1"/>
</dbReference>
<dbReference type="AlphaFoldDB" id="A0A3Q7YFX0"/>
<gene>
    <name evidence="4" type="primary">LOC101498187</name>
</gene>